<evidence type="ECO:0000256" key="8">
    <source>
        <dbReference type="PIRSR" id="PIRSR602481-2"/>
    </source>
</evidence>
<gene>
    <name evidence="9" type="ORF">GCWU000342_00040</name>
</gene>
<dbReference type="GO" id="GO:0003677">
    <property type="term" value="F:DNA binding"/>
    <property type="evidence" value="ECO:0007669"/>
    <property type="project" value="UniProtKB-KW"/>
</dbReference>
<comment type="cofactor">
    <cofactor evidence="8">
        <name>Mn(2+)</name>
        <dbReference type="ChEBI" id="CHEBI:29035"/>
    </cofactor>
    <cofactor evidence="8">
        <name>Fe(2+)</name>
        <dbReference type="ChEBI" id="CHEBI:29033"/>
    </cofactor>
    <text evidence="8">Binds 1 Mn(2+) or Fe(2+) ion per subunit.</text>
</comment>
<dbReference type="Gene3D" id="3.30.1490.190">
    <property type="match status" value="1"/>
</dbReference>
<feature type="binding site" evidence="7">
    <location>
        <position position="129"/>
    </location>
    <ligand>
        <name>Zn(2+)</name>
        <dbReference type="ChEBI" id="CHEBI:29105"/>
    </ligand>
</feature>
<dbReference type="GO" id="GO:0046872">
    <property type="term" value="F:metal ion binding"/>
    <property type="evidence" value="ECO:0007669"/>
    <property type="project" value="UniProtKB-KW"/>
</dbReference>
<dbReference type="InterPro" id="IPR002481">
    <property type="entry name" value="FUR"/>
</dbReference>
<organism evidence="9 10">
    <name type="scientific">Shuttleworthella satelles DSM 14600</name>
    <dbReference type="NCBI Taxonomy" id="626523"/>
    <lineage>
        <taxon>Bacteria</taxon>
        <taxon>Bacillati</taxon>
        <taxon>Bacillota</taxon>
        <taxon>Clostridia</taxon>
        <taxon>Lachnospirales</taxon>
        <taxon>Lachnospiraceae</taxon>
        <taxon>Shuttleworthella</taxon>
    </lineage>
</organism>
<dbReference type="InterPro" id="IPR036390">
    <property type="entry name" value="WH_DNA-bd_sf"/>
</dbReference>
<dbReference type="AlphaFoldDB" id="C4G878"/>
<feature type="binding site" evidence="7">
    <location>
        <position position="89"/>
    </location>
    <ligand>
        <name>Zn(2+)</name>
        <dbReference type="ChEBI" id="CHEBI:29105"/>
    </ligand>
</feature>
<protein>
    <recommendedName>
        <fullName evidence="11">Transcriptional regulator, Fur family</fullName>
    </recommendedName>
</protein>
<accession>C4G878</accession>
<evidence type="ECO:0000256" key="1">
    <source>
        <dbReference type="ARBA" id="ARBA00007957"/>
    </source>
</evidence>
<keyword evidence="10" id="KW-1185">Reference proteome</keyword>
<dbReference type="SUPFAM" id="SSF46785">
    <property type="entry name" value="Winged helix' DNA-binding domain"/>
    <property type="match status" value="1"/>
</dbReference>
<dbReference type="InterPro" id="IPR043135">
    <property type="entry name" value="Fur_C"/>
</dbReference>
<reference evidence="9" key="1">
    <citation type="submission" date="2009-04" db="EMBL/GenBank/DDBJ databases">
        <authorList>
            <person name="Weinstock G."/>
            <person name="Sodergren E."/>
            <person name="Clifton S."/>
            <person name="Fulton L."/>
            <person name="Fulton B."/>
            <person name="Courtney L."/>
            <person name="Fronick C."/>
            <person name="Harrison M."/>
            <person name="Strong C."/>
            <person name="Farmer C."/>
            <person name="Delahaunty K."/>
            <person name="Markovic C."/>
            <person name="Hall O."/>
            <person name="Minx P."/>
            <person name="Tomlinson C."/>
            <person name="Mitreva M."/>
            <person name="Nelson J."/>
            <person name="Hou S."/>
            <person name="Wollam A."/>
            <person name="Pepin K.H."/>
            <person name="Johnson M."/>
            <person name="Bhonagiri V."/>
            <person name="Nash W.E."/>
            <person name="Warren W."/>
            <person name="Chinwalla A."/>
            <person name="Mardis E.R."/>
            <person name="Wilson R.K."/>
        </authorList>
    </citation>
    <scope>NUCLEOTIDE SEQUENCE [LARGE SCALE GENOMIC DNA]</scope>
    <source>
        <strain evidence="9">DSM 14600</strain>
    </source>
</reference>
<comment type="caution">
    <text evidence="9">The sequence shown here is derived from an EMBL/GenBank/DDBJ whole genome shotgun (WGS) entry which is preliminary data.</text>
</comment>
<dbReference type="HOGENOM" id="CLU_096072_5_2_9"/>
<keyword evidence="8" id="KW-0408">Iron</keyword>
<evidence type="ECO:0008006" key="11">
    <source>
        <dbReference type="Google" id="ProtNLM"/>
    </source>
</evidence>
<dbReference type="GO" id="GO:0003700">
    <property type="term" value="F:DNA-binding transcription factor activity"/>
    <property type="evidence" value="ECO:0007669"/>
    <property type="project" value="InterPro"/>
</dbReference>
<evidence type="ECO:0000256" key="5">
    <source>
        <dbReference type="ARBA" id="ARBA00023125"/>
    </source>
</evidence>
<name>C4G878_9FIRM</name>
<comment type="similarity">
    <text evidence="1">Belongs to the Fur family.</text>
</comment>
<evidence type="ECO:0000256" key="7">
    <source>
        <dbReference type="PIRSR" id="PIRSR602481-1"/>
    </source>
</evidence>
<keyword evidence="3 7" id="KW-0862">Zinc</keyword>
<feature type="binding site" evidence="7">
    <location>
        <position position="92"/>
    </location>
    <ligand>
        <name>Zn(2+)</name>
        <dbReference type="ChEBI" id="CHEBI:29105"/>
    </ligand>
</feature>
<dbReference type="EMBL" id="ACIP02000001">
    <property type="protein sequence ID" value="EEP28699.1"/>
    <property type="molecule type" value="Genomic_DNA"/>
</dbReference>
<dbReference type="STRING" id="626523.GCWU000342_00040"/>
<dbReference type="eggNOG" id="COG0735">
    <property type="taxonomic scope" value="Bacteria"/>
</dbReference>
<evidence type="ECO:0000256" key="3">
    <source>
        <dbReference type="ARBA" id="ARBA00022833"/>
    </source>
</evidence>
<sequence>MQRRYHSKGVQVIEDYIQRHPEQAFDVGTLLRDMREQDKTVDRATIYRTLDRMTRDRRLIAFRPDDTDRLFYQSAAEGESCHRHLHARCKVCGRVIHLEDLFAEDFLRQVQEAYGFEVTIDNSGLSGYCRNCRG</sequence>
<comment type="cofactor">
    <cofactor evidence="7">
        <name>Zn(2+)</name>
        <dbReference type="ChEBI" id="CHEBI:29105"/>
    </cofactor>
    <text evidence="7">Binds 1 zinc ion per subunit.</text>
</comment>
<keyword evidence="2" id="KW-0678">Repressor</keyword>
<evidence type="ECO:0000313" key="10">
    <source>
        <dbReference type="Proteomes" id="UP000003494"/>
    </source>
</evidence>
<dbReference type="Pfam" id="PF01475">
    <property type="entry name" value="FUR"/>
    <property type="match status" value="1"/>
</dbReference>
<dbReference type="Proteomes" id="UP000003494">
    <property type="component" value="Unassembled WGS sequence"/>
</dbReference>
<keyword evidence="6" id="KW-0804">Transcription</keyword>
<dbReference type="Gene3D" id="1.10.10.10">
    <property type="entry name" value="Winged helix-like DNA-binding domain superfamily/Winged helix DNA-binding domain"/>
    <property type="match status" value="1"/>
</dbReference>
<dbReference type="InterPro" id="IPR036388">
    <property type="entry name" value="WH-like_DNA-bd_sf"/>
</dbReference>
<evidence type="ECO:0000256" key="6">
    <source>
        <dbReference type="ARBA" id="ARBA00023163"/>
    </source>
</evidence>
<keyword evidence="5" id="KW-0238">DNA-binding</keyword>
<evidence type="ECO:0000313" key="9">
    <source>
        <dbReference type="EMBL" id="EEP28699.1"/>
    </source>
</evidence>
<keyword evidence="7" id="KW-0479">Metal-binding</keyword>
<feature type="binding site" evidence="8">
    <location>
        <position position="104"/>
    </location>
    <ligand>
        <name>Fe cation</name>
        <dbReference type="ChEBI" id="CHEBI:24875"/>
    </ligand>
</feature>
<dbReference type="RefSeq" id="WP_006905087.1">
    <property type="nucleotide sequence ID" value="NZ_GG665866.1"/>
</dbReference>
<keyword evidence="4" id="KW-0805">Transcription regulation</keyword>
<evidence type="ECO:0000256" key="4">
    <source>
        <dbReference type="ARBA" id="ARBA00023015"/>
    </source>
</evidence>
<feature type="binding site" evidence="7">
    <location>
        <position position="132"/>
    </location>
    <ligand>
        <name>Zn(2+)</name>
        <dbReference type="ChEBI" id="CHEBI:29105"/>
    </ligand>
</feature>
<proteinExistence type="inferred from homology"/>
<evidence type="ECO:0000256" key="2">
    <source>
        <dbReference type="ARBA" id="ARBA00022491"/>
    </source>
</evidence>